<feature type="region of interest" description="Disordered" evidence="1">
    <location>
        <begin position="158"/>
        <end position="234"/>
    </location>
</feature>
<sequence length="261" mass="28808">MSLFANSFPPLAQAEPAAPAGAAPGPQNVPRMEPPSPEVPPGGLQEEQRVLVSAHSWRPCPKTRRRLRGCLELVKRQLFRVGEDWYFLFVLGVLMALISFMMDLHRLQALRGPPVALPRGWGLFGAQVPLVDHLPRGHGRLLHRLLPEHHAAFGRLRHPRAQDHPDRRGAGGVPGHQKFRGQGGGADLHPGLRQHHFPRQSGSLCAPLRHGRGVPGEDADIGHEGSMRTNSSRTRCWWQRKPSAWPQFSGRPSVGCCSASR</sequence>
<evidence type="ECO:0000256" key="2">
    <source>
        <dbReference type="SAM" id="Phobius"/>
    </source>
</evidence>
<feature type="transmembrane region" description="Helical" evidence="2">
    <location>
        <begin position="85"/>
        <end position="104"/>
    </location>
</feature>
<feature type="compositionally biased region" description="Basic and acidic residues" evidence="1">
    <location>
        <begin position="160"/>
        <end position="169"/>
    </location>
</feature>
<reference evidence="3" key="3">
    <citation type="submission" date="2025-09" db="UniProtKB">
        <authorList>
            <consortium name="Ensembl"/>
        </authorList>
    </citation>
    <scope>IDENTIFICATION</scope>
</reference>
<dbReference type="Proteomes" id="UP000694400">
    <property type="component" value="Chromosome 21"/>
</dbReference>
<reference evidence="3" key="1">
    <citation type="submission" date="2019-08" db="EMBL/GenBank/DDBJ databases">
        <title>Three high-quality genomes provides insights into domestication of ducks.</title>
        <authorList>
            <person name="Hou Z.C."/>
            <person name="Zhu F."/>
            <person name="Yin Z.T."/>
            <person name="Zhang F."/>
        </authorList>
    </citation>
    <scope>NUCLEOTIDE SEQUENCE [LARGE SCALE GENOMIC DNA]</scope>
</reference>
<organism evidence="3 4">
    <name type="scientific">Anas platyrhynchos</name>
    <name type="common">Mallard</name>
    <name type="synonym">Anas boschas</name>
    <dbReference type="NCBI Taxonomy" id="8839"/>
    <lineage>
        <taxon>Eukaryota</taxon>
        <taxon>Metazoa</taxon>
        <taxon>Chordata</taxon>
        <taxon>Craniata</taxon>
        <taxon>Vertebrata</taxon>
        <taxon>Euteleostomi</taxon>
        <taxon>Archelosauria</taxon>
        <taxon>Archosauria</taxon>
        <taxon>Dinosauria</taxon>
        <taxon>Saurischia</taxon>
        <taxon>Theropoda</taxon>
        <taxon>Coelurosauria</taxon>
        <taxon>Aves</taxon>
        <taxon>Neognathae</taxon>
        <taxon>Galloanserae</taxon>
        <taxon>Anseriformes</taxon>
        <taxon>Anatidae</taxon>
        <taxon>Anatinae</taxon>
        <taxon>Anas</taxon>
    </lineage>
</organism>
<keyword evidence="2" id="KW-0812">Transmembrane</keyword>
<dbReference type="AlphaFoldDB" id="A0A8B9ZJM3"/>
<name>A0A8B9ZJM3_ANAPL</name>
<reference evidence="3" key="2">
    <citation type="submission" date="2025-08" db="UniProtKB">
        <authorList>
            <consortium name="Ensembl"/>
        </authorList>
    </citation>
    <scope>IDENTIFICATION</scope>
</reference>
<feature type="region of interest" description="Disordered" evidence="1">
    <location>
        <begin position="1"/>
        <end position="44"/>
    </location>
</feature>
<evidence type="ECO:0000313" key="4">
    <source>
        <dbReference type="Proteomes" id="UP000694400"/>
    </source>
</evidence>
<dbReference type="Ensembl" id="ENSAPLT00020025267.1">
    <property type="protein sequence ID" value="ENSAPLP00020023403.1"/>
    <property type="gene ID" value="ENSAPLG00020016272.1"/>
</dbReference>
<keyword evidence="2" id="KW-1133">Transmembrane helix</keyword>
<protein>
    <submittedName>
        <fullName evidence="3">Uncharacterized protein</fullName>
    </submittedName>
</protein>
<evidence type="ECO:0000256" key="1">
    <source>
        <dbReference type="SAM" id="MobiDB-lite"/>
    </source>
</evidence>
<keyword evidence="2" id="KW-0472">Membrane</keyword>
<accession>A0A8B9ZJM3</accession>
<proteinExistence type="predicted"/>
<evidence type="ECO:0000313" key="3">
    <source>
        <dbReference type="Ensembl" id="ENSAPLP00020023403.1"/>
    </source>
</evidence>
<feature type="compositionally biased region" description="Low complexity" evidence="1">
    <location>
        <begin position="9"/>
        <end position="31"/>
    </location>
</feature>